<protein>
    <submittedName>
        <fullName evidence="1">Uncharacterized protein</fullName>
    </submittedName>
</protein>
<dbReference type="InterPro" id="IPR010412">
    <property type="entry name" value="DUF1007"/>
</dbReference>
<evidence type="ECO:0000313" key="1">
    <source>
        <dbReference type="EMBL" id="KKL21559.1"/>
    </source>
</evidence>
<proteinExistence type="predicted"/>
<comment type="caution">
    <text evidence="1">The sequence shown here is derived from an EMBL/GenBank/DDBJ whole genome shotgun (WGS) entry which is preliminary data.</text>
</comment>
<reference evidence="1" key="1">
    <citation type="journal article" date="2015" name="Nature">
        <title>Complex archaea that bridge the gap between prokaryotes and eukaryotes.</title>
        <authorList>
            <person name="Spang A."/>
            <person name="Saw J.H."/>
            <person name="Jorgensen S.L."/>
            <person name="Zaremba-Niedzwiedzka K."/>
            <person name="Martijn J."/>
            <person name="Lind A.E."/>
            <person name="van Eijk R."/>
            <person name="Schleper C."/>
            <person name="Guy L."/>
            <person name="Ettema T.J."/>
        </authorList>
    </citation>
    <scope>NUCLEOTIDE SEQUENCE</scope>
</reference>
<organism evidence="1">
    <name type="scientific">marine sediment metagenome</name>
    <dbReference type="NCBI Taxonomy" id="412755"/>
    <lineage>
        <taxon>unclassified sequences</taxon>
        <taxon>metagenomes</taxon>
        <taxon>ecological metagenomes</taxon>
    </lineage>
</organism>
<dbReference type="Pfam" id="PF06226">
    <property type="entry name" value="DUF1007"/>
    <property type="match status" value="1"/>
</dbReference>
<gene>
    <name evidence="1" type="ORF">LCGC14_2444240</name>
</gene>
<name>A0A0F9BI66_9ZZZZ</name>
<dbReference type="EMBL" id="LAZR01037685">
    <property type="protein sequence ID" value="KKL21559.1"/>
    <property type="molecule type" value="Genomic_DNA"/>
</dbReference>
<sequence length="116" mass="12625">LDGPVEHRARFEAGRVVTSHLRPIAAPFDPLAQTITARAYDPTYFVAYDVPADPTVSGREGCMLRRNVADRGEAEQEYGERLAAIDATSDPFEEIELPDIGVLFADSFVLTCAAPS</sequence>
<dbReference type="AlphaFoldDB" id="A0A0F9BI66"/>
<accession>A0A0F9BI66</accession>
<feature type="non-terminal residue" evidence="1">
    <location>
        <position position="1"/>
    </location>
</feature>